<name>A0A8J3FWJ2_9PSEU</name>
<reference evidence="3" key="2">
    <citation type="submission" date="2020-09" db="EMBL/GenBank/DDBJ databases">
        <authorList>
            <person name="Sun Q."/>
            <person name="Zhou Y."/>
        </authorList>
    </citation>
    <scope>NUCLEOTIDE SEQUENCE</scope>
    <source>
        <strain evidence="3">CGMCC 4.5737</strain>
    </source>
</reference>
<keyword evidence="2" id="KW-0732">Signal</keyword>
<gene>
    <name evidence="3" type="ORF">GCM10012275_41780</name>
</gene>
<dbReference type="EMBL" id="BMMK01000021">
    <property type="protein sequence ID" value="GGM66956.1"/>
    <property type="molecule type" value="Genomic_DNA"/>
</dbReference>
<proteinExistence type="predicted"/>
<keyword evidence="4" id="KW-1185">Reference proteome</keyword>
<evidence type="ECO:0000313" key="3">
    <source>
        <dbReference type="EMBL" id="GGM66956.1"/>
    </source>
</evidence>
<sequence>MHPWAKRGIHAALVTGGMLAVGSGVSHAAEYTDRPSAPLGDAAVPIDTDDTAPRASGAARATWGDHRNNGIGFEHVQWEILTEQSEPVVITGSAGTLSGTISELGLDKHPSFPLRPTEVAAEDDTLVLTDLARRLAMADSAGPEAEVRVDAPTPAVTDEVGSGHLPVPATPDGLPDAGLDWPGQVGAVSEEATGDDRAIGVLTEVVPIASAGPLKGAVPKAAAQPEPAPLAPAEPPPFALTPGGMVVFHIPAHVVDESMTWTDVATTAATERPEMEMVPLTIPGEQLPPPSALPDYPELTKLRTETPAPRAGREWGSSKWQSPVPPLVFPKFDLKPEMAQPAVPQTQVPQQAIPAAAVPARPAPAPGKGLPIELQAGSLDLRELKVNDDQVLPEPAAETPALSTVDSTGWLNRVASRH</sequence>
<reference evidence="3" key="1">
    <citation type="journal article" date="2014" name="Int. J. Syst. Evol. Microbiol.">
        <title>Complete genome sequence of Corynebacterium casei LMG S-19264T (=DSM 44701T), isolated from a smear-ripened cheese.</title>
        <authorList>
            <consortium name="US DOE Joint Genome Institute (JGI-PGF)"/>
            <person name="Walter F."/>
            <person name="Albersmeier A."/>
            <person name="Kalinowski J."/>
            <person name="Ruckert C."/>
        </authorList>
    </citation>
    <scope>NUCLEOTIDE SEQUENCE</scope>
    <source>
        <strain evidence="3">CGMCC 4.5737</strain>
    </source>
</reference>
<accession>A0A8J3FWJ2</accession>
<organism evidence="3 4">
    <name type="scientific">Longimycelium tulufanense</name>
    <dbReference type="NCBI Taxonomy" id="907463"/>
    <lineage>
        <taxon>Bacteria</taxon>
        <taxon>Bacillati</taxon>
        <taxon>Actinomycetota</taxon>
        <taxon>Actinomycetes</taxon>
        <taxon>Pseudonocardiales</taxon>
        <taxon>Pseudonocardiaceae</taxon>
        <taxon>Longimycelium</taxon>
    </lineage>
</organism>
<feature type="region of interest" description="Disordered" evidence="1">
    <location>
        <begin position="32"/>
        <end position="64"/>
    </location>
</feature>
<evidence type="ECO:0000256" key="1">
    <source>
        <dbReference type="SAM" id="MobiDB-lite"/>
    </source>
</evidence>
<feature type="signal peptide" evidence="2">
    <location>
        <begin position="1"/>
        <end position="28"/>
    </location>
</feature>
<protein>
    <submittedName>
        <fullName evidence="3">Uncharacterized protein</fullName>
    </submittedName>
</protein>
<comment type="caution">
    <text evidence="3">The sequence shown here is derived from an EMBL/GenBank/DDBJ whole genome shotgun (WGS) entry which is preliminary data.</text>
</comment>
<dbReference type="AlphaFoldDB" id="A0A8J3FWJ2"/>
<evidence type="ECO:0000256" key="2">
    <source>
        <dbReference type="SAM" id="SignalP"/>
    </source>
</evidence>
<feature type="chain" id="PRO_5035306075" evidence="2">
    <location>
        <begin position="29"/>
        <end position="418"/>
    </location>
</feature>
<evidence type="ECO:0000313" key="4">
    <source>
        <dbReference type="Proteomes" id="UP000637578"/>
    </source>
</evidence>
<dbReference type="Proteomes" id="UP000637578">
    <property type="component" value="Unassembled WGS sequence"/>
</dbReference>